<dbReference type="EMBL" id="JABAIV010000001">
    <property type="protein sequence ID" value="NNG21982.1"/>
    <property type="molecule type" value="Genomic_DNA"/>
</dbReference>
<organism evidence="4 5">
    <name type="scientific">Telluria aromaticivorans</name>
    <dbReference type="NCBI Taxonomy" id="2725995"/>
    <lineage>
        <taxon>Bacteria</taxon>
        <taxon>Pseudomonadati</taxon>
        <taxon>Pseudomonadota</taxon>
        <taxon>Betaproteobacteria</taxon>
        <taxon>Burkholderiales</taxon>
        <taxon>Oxalobacteraceae</taxon>
        <taxon>Telluria group</taxon>
        <taxon>Telluria</taxon>
    </lineage>
</organism>
<keyword evidence="1 2" id="KW-0238">DNA-binding</keyword>
<dbReference type="InterPro" id="IPR001867">
    <property type="entry name" value="OmpR/PhoB-type_DNA-bd"/>
</dbReference>
<reference evidence="4 5" key="1">
    <citation type="submission" date="2020-04" db="EMBL/GenBank/DDBJ databases">
        <title>Massilia sp. nov., a cold adapted bacteria isolated from Arctic soil.</title>
        <authorList>
            <person name="Son J."/>
            <person name="Ka J.-O."/>
        </authorList>
    </citation>
    <scope>NUCLEOTIDE SEQUENCE [LARGE SCALE GENOMIC DNA]</scope>
    <source>
        <strain evidence="4 5">ML15P13</strain>
    </source>
</reference>
<dbReference type="CDD" id="cd00383">
    <property type="entry name" value="trans_reg_C"/>
    <property type="match status" value="1"/>
</dbReference>
<evidence type="ECO:0000256" key="2">
    <source>
        <dbReference type="PROSITE-ProRule" id="PRU01091"/>
    </source>
</evidence>
<dbReference type="InterPro" id="IPR036388">
    <property type="entry name" value="WH-like_DNA-bd_sf"/>
</dbReference>
<protein>
    <recommendedName>
        <fullName evidence="3">OmpR/PhoB-type domain-containing protein</fullName>
    </recommendedName>
</protein>
<gene>
    <name evidence="4" type="ORF">HGB41_03035</name>
</gene>
<feature type="DNA-binding region" description="OmpR/PhoB-type" evidence="2">
    <location>
        <begin position="6"/>
        <end position="103"/>
    </location>
</feature>
<dbReference type="PROSITE" id="PS51755">
    <property type="entry name" value="OMPR_PHOB"/>
    <property type="match status" value="1"/>
</dbReference>
<feature type="domain" description="OmpR/PhoB-type" evidence="3">
    <location>
        <begin position="6"/>
        <end position="103"/>
    </location>
</feature>
<evidence type="ECO:0000313" key="5">
    <source>
        <dbReference type="Proteomes" id="UP000533905"/>
    </source>
</evidence>
<dbReference type="Gene3D" id="1.10.10.10">
    <property type="entry name" value="Winged helix-like DNA-binding domain superfamily/Winged helix DNA-binding domain"/>
    <property type="match status" value="1"/>
</dbReference>
<comment type="caution">
    <text evidence="4">The sequence shown here is derived from an EMBL/GenBank/DDBJ whole genome shotgun (WGS) entry which is preliminary data.</text>
</comment>
<dbReference type="GO" id="GO:0003677">
    <property type="term" value="F:DNA binding"/>
    <property type="evidence" value="ECO:0007669"/>
    <property type="project" value="UniProtKB-UniRule"/>
</dbReference>
<dbReference type="SUPFAM" id="SSF46894">
    <property type="entry name" value="C-terminal effector domain of the bipartite response regulators"/>
    <property type="match status" value="1"/>
</dbReference>
<accession>A0A7Y2JVV4</accession>
<evidence type="ECO:0000313" key="4">
    <source>
        <dbReference type="EMBL" id="NNG21982.1"/>
    </source>
</evidence>
<name>A0A7Y2JVV4_9BURK</name>
<dbReference type="AlphaFoldDB" id="A0A7Y2JVV4"/>
<dbReference type="Proteomes" id="UP000533905">
    <property type="component" value="Unassembled WGS sequence"/>
</dbReference>
<sequence length="111" mass="12475">MGLNPQQLLAFGRFRLDTSRGLLYRDGAPVTLGSRARVLLVLLVERAGEVLSHRELERAVWPRAVDGSNLRAQVIRLRRALDDGEEGRRYIANVARRGYSFVGEVERVSMG</sequence>
<proteinExistence type="predicted"/>
<dbReference type="Pfam" id="PF00486">
    <property type="entry name" value="Trans_reg_C"/>
    <property type="match status" value="1"/>
</dbReference>
<dbReference type="InterPro" id="IPR016032">
    <property type="entry name" value="Sig_transdc_resp-reg_C-effctor"/>
</dbReference>
<dbReference type="RefSeq" id="WP_171080945.1">
    <property type="nucleotide sequence ID" value="NZ_JABAIV010000001.1"/>
</dbReference>
<keyword evidence="5" id="KW-1185">Reference proteome</keyword>
<dbReference type="SMART" id="SM00862">
    <property type="entry name" value="Trans_reg_C"/>
    <property type="match status" value="1"/>
</dbReference>
<dbReference type="GO" id="GO:0006355">
    <property type="term" value="P:regulation of DNA-templated transcription"/>
    <property type="evidence" value="ECO:0007669"/>
    <property type="project" value="InterPro"/>
</dbReference>
<evidence type="ECO:0000256" key="1">
    <source>
        <dbReference type="ARBA" id="ARBA00023125"/>
    </source>
</evidence>
<evidence type="ECO:0000259" key="3">
    <source>
        <dbReference type="PROSITE" id="PS51755"/>
    </source>
</evidence>
<dbReference type="GO" id="GO:0000160">
    <property type="term" value="P:phosphorelay signal transduction system"/>
    <property type="evidence" value="ECO:0007669"/>
    <property type="project" value="InterPro"/>
</dbReference>